<feature type="transmembrane region" description="Helical" evidence="8">
    <location>
        <begin position="743"/>
        <end position="764"/>
    </location>
</feature>
<dbReference type="EMBL" id="AMQM01001080">
    <property type="status" value="NOT_ANNOTATED_CDS"/>
    <property type="molecule type" value="Genomic_DNA"/>
</dbReference>
<dbReference type="InterPro" id="IPR049452">
    <property type="entry name" value="Anoctamin_TM"/>
</dbReference>
<evidence type="ECO:0000256" key="3">
    <source>
        <dbReference type="ARBA" id="ARBA00022475"/>
    </source>
</evidence>
<dbReference type="AlphaFoldDB" id="T1ESM2"/>
<dbReference type="OrthoDB" id="296386at2759"/>
<keyword evidence="5 8" id="KW-1133">Transmembrane helix</keyword>
<dbReference type="EnsemblMetazoa" id="HelroT162412">
    <property type="protein sequence ID" value="HelroP162412"/>
    <property type="gene ID" value="HelroG162412"/>
</dbReference>
<keyword evidence="3" id="KW-1003">Cell membrane</keyword>
<evidence type="ECO:0000256" key="6">
    <source>
        <dbReference type="ARBA" id="ARBA00023136"/>
    </source>
</evidence>
<reference evidence="14" key="1">
    <citation type="submission" date="2012-12" db="EMBL/GenBank/DDBJ databases">
        <authorList>
            <person name="Hellsten U."/>
            <person name="Grimwood J."/>
            <person name="Chapman J.A."/>
            <person name="Shapiro H."/>
            <person name="Aerts A."/>
            <person name="Otillar R.P."/>
            <person name="Terry A.Y."/>
            <person name="Boore J.L."/>
            <person name="Simakov O."/>
            <person name="Marletaz F."/>
            <person name="Cho S.-J."/>
            <person name="Edsinger-Gonzales E."/>
            <person name="Havlak P."/>
            <person name="Kuo D.-H."/>
            <person name="Larsson T."/>
            <person name="Lv J."/>
            <person name="Arendt D."/>
            <person name="Savage R."/>
            <person name="Osoegawa K."/>
            <person name="de Jong P."/>
            <person name="Lindberg D.R."/>
            <person name="Seaver E.C."/>
            <person name="Weisblat D.A."/>
            <person name="Putnam N.H."/>
            <person name="Grigoriev I.V."/>
            <person name="Rokhsar D.S."/>
        </authorList>
    </citation>
    <scope>NUCLEOTIDE SEQUENCE</scope>
</reference>
<evidence type="ECO:0000256" key="1">
    <source>
        <dbReference type="ARBA" id="ARBA00004651"/>
    </source>
</evidence>
<accession>T1ESM2</accession>
<keyword evidence="7" id="KW-0325">Glycoprotein</keyword>
<dbReference type="GO" id="GO:0005254">
    <property type="term" value="F:chloride channel activity"/>
    <property type="evidence" value="ECO:0000318"/>
    <property type="project" value="GO_Central"/>
</dbReference>
<dbReference type="Pfam" id="PF16178">
    <property type="entry name" value="Anoct_dimer"/>
    <property type="match status" value="1"/>
</dbReference>
<reference evidence="12 14" key="2">
    <citation type="journal article" date="2013" name="Nature">
        <title>Insights into bilaterian evolution from three spiralian genomes.</title>
        <authorList>
            <person name="Simakov O."/>
            <person name="Marletaz F."/>
            <person name="Cho S.J."/>
            <person name="Edsinger-Gonzales E."/>
            <person name="Havlak P."/>
            <person name="Hellsten U."/>
            <person name="Kuo D.H."/>
            <person name="Larsson T."/>
            <person name="Lv J."/>
            <person name="Arendt D."/>
            <person name="Savage R."/>
            <person name="Osoegawa K."/>
            <person name="de Jong P."/>
            <person name="Grimwood J."/>
            <person name="Chapman J.A."/>
            <person name="Shapiro H."/>
            <person name="Aerts A."/>
            <person name="Otillar R.P."/>
            <person name="Terry A.Y."/>
            <person name="Boore J.L."/>
            <person name="Grigoriev I.V."/>
            <person name="Lindberg D.R."/>
            <person name="Seaver E.C."/>
            <person name="Weisblat D.A."/>
            <person name="Putnam N.H."/>
            <person name="Rokhsar D.S."/>
        </authorList>
    </citation>
    <scope>NUCLEOTIDE SEQUENCE</scope>
</reference>
<keyword evidence="14" id="KW-1185">Reference proteome</keyword>
<evidence type="ECO:0000256" key="2">
    <source>
        <dbReference type="ARBA" id="ARBA00009671"/>
    </source>
</evidence>
<feature type="region of interest" description="Disordered" evidence="9">
    <location>
        <begin position="207"/>
        <end position="235"/>
    </location>
</feature>
<comment type="similarity">
    <text evidence="2 8">Belongs to the anoctamin family.</text>
</comment>
<dbReference type="PANTHER" id="PTHR12308:SF73">
    <property type="entry name" value="ANOCTAMIN"/>
    <property type="match status" value="1"/>
</dbReference>
<dbReference type="GeneID" id="20199572"/>
<evidence type="ECO:0000259" key="10">
    <source>
        <dbReference type="Pfam" id="PF04547"/>
    </source>
</evidence>
<dbReference type="Proteomes" id="UP000015101">
    <property type="component" value="Unassembled WGS sequence"/>
</dbReference>
<protein>
    <recommendedName>
        <fullName evidence="8">Anoctamin</fullName>
    </recommendedName>
</protein>
<feature type="compositionally biased region" description="Low complexity" evidence="9">
    <location>
        <begin position="320"/>
        <end position="335"/>
    </location>
</feature>
<feature type="transmembrane region" description="Helical" evidence="8">
    <location>
        <begin position="531"/>
        <end position="552"/>
    </location>
</feature>
<name>T1ESM2_HELRO</name>
<dbReference type="eggNOG" id="KOG2514">
    <property type="taxonomic scope" value="Eukaryota"/>
</dbReference>
<evidence type="ECO:0000313" key="14">
    <source>
        <dbReference type="Proteomes" id="UP000015101"/>
    </source>
</evidence>
<dbReference type="InterPro" id="IPR007632">
    <property type="entry name" value="Anoctamin"/>
</dbReference>
<dbReference type="GO" id="GO:1902476">
    <property type="term" value="P:chloride transmembrane transport"/>
    <property type="evidence" value="ECO:0000318"/>
    <property type="project" value="GO_Central"/>
</dbReference>
<feature type="transmembrane region" description="Helical" evidence="8">
    <location>
        <begin position="371"/>
        <end position="389"/>
    </location>
</feature>
<dbReference type="KEGG" id="hro:HELRODRAFT_162412"/>
<feature type="compositionally biased region" description="Low complexity" evidence="9">
    <location>
        <begin position="216"/>
        <end position="235"/>
    </location>
</feature>
<organism evidence="13 14">
    <name type="scientific">Helobdella robusta</name>
    <name type="common">Californian leech</name>
    <dbReference type="NCBI Taxonomy" id="6412"/>
    <lineage>
        <taxon>Eukaryota</taxon>
        <taxon>Metazoa</taxon>
        <taxon>Spiralia</taxon>
        <taxon>Lophotrochozoa</taxon>
        <taxon>Annelida</taxon>
        <taxon>Clitellata</taxon>
        <taxon>Hirudinea</taxon>
        <taxon>Rhynchobdellida</taxon>
        <taxon>Glossiphoniidae</taxon>
        <taxon>Helobdella</taxon>
    </lineage>
</organism>
<feature type="region of interest" description="Disordered" evidence="9">
    <location>
        <begin position="294"/>
        <end position="336"/>
    </location>
</feature>
<dbReference type="InterPro" id="IPR032394">
    <property type="entry name" value="Anoct_dimer"/>
</dbReference>
<sequence length="837" mass="96127">MAEKLDWLAVVSHYMKNINDDNTKQIDFILTFKNDDDEEARMARQHFFQSLIKYGLICQELFTKDDITFVEIKTPLYLLCSEGNRIGIMLASPVKSSYEDQKSGGYMFKKFFKFKRKFLSEISVDYLSMPIRRETARIWSAIASSSGESAIFRSSQRSLLTYFIMNRVDLFEDDDDDDSKSYLSYVGHHNNNANMTSGMGYYNHANNLSTGRDANDSNNNDNDVGNNEEYNDNNYNVNGNANINASGYEIRSGDDEDAEKMWRSTKGLNHMLLKNYIEDAFPLHEYTYFNGTTSDDRDTDANNSNNAINPQVDDMHEMISPSSSSSSSNPYARSSSKGEWTSAKLELYDRWMKIHKFQPVNGIRNYFGERIALYFAWCDVLIASLLVPMRSGRPRTGTFFLELWKRRNATLAYIWDVYSFEDHEPDRPQHVLSGGKERSLLITYSVSMATILFMVCVVFIITAALILYRVVMTIDFCPNVPSTSCLLVSVIVATILNTIGIMVLNKVYKWVATRLTDWENRRTQTDYDDAIILKLFAFEFANSYTSCFYIAFFRGLKLKDGLFGLGSKYNDNCGESSDVSCMPMLSFQILTLMLMKPLPKFFTDLLLPFLKKHFAKCSNRVSKRSESSNNHAHIEREYHKVPIGDFTTSEYTEKVLLYGYLMLFAASFPLAPLITVFFLIIDTRLDGKRLIKTNRRPVAFISQDIGRWFDILNFINIVGVAVNAFLIAFTSAWANKYSLDTKLIIVLIFENVVYALKYMIAILIPDTPKSIKDAYRKDVFKLEKLISDANKSQAKMMVFININKTYESITSQYIASGYTYGFVRMSKNDFVNHLLRL</sequence>
<evidence type="ECO:0000313" key="13">
    <source>
        <dbReference type="EnsemblMetazoa" id="HelroP162412"/>
    </source>
</evidence>
<proteinExistence type="inferred from homology"/>
<feature type="transmembrane region" description="Helical" evidence="8">
    <location>
        <begin position="441"/>
        <end position="468"/>
    </location>
</feature>
<evidence type="ECO:0000256" key="9">
    <source>
        <dbReference type="SAM" id="MobiDB-lite"/>
    </source>
</evidence>
<feature type="transmembrane region" description="Helical" evidence="8">
    <location>
        <begin position="711"/>
        <end position="731"/>
    </location>
</feature>
<dbReference type="EMBL" id="KB097143">
    <property type="protein sequence ID" value="ESN98940.1"/>
    <property type="molecule type" value="Genomic_DNA"/>
</dbReference>
<evidence type="ECO:0000256" key="7">
    <source>
        <dbReference type="ARBA" id="ARBA00023180"/>
    </source>
</evidence>
<dbReference type="CTD" id="20199572"/>
<comment type="subcellular location">
    <subcellularLocation>
        <location evidence="1">Cell membrane</location>
        <topology evidence="1">Multi-pass membrane protein</topology>
    </subcellularLocation>
    <subcellularLocation>
        <location evidence="8">Membrane</location>
        <topology evidence="8">Multi-pass membrane protein</topology>
    </subcellularLocation>
</comment>
<feature type="transmembrane region" description="Helical" evidence="8">
    <location>
        <begin position="480"/>
        <end position="504"/>
    </location>
</feature>
<dbReference type="HOGENOM" id="CLU_010873_1_0_1"/>
<keyword evidence="4 8" id="KW-0812">Transmembrane</keyword>
<reference evidence="13" key="3">
    <citation type="submission" date="2015-06" db="UniProtKB">
        <authorList>
            <consortium name="EnsemblMetazoa"/>
        </authorList>
    </citation>
    <scope>IDENTIFICATION</scope>
</reference>
<dbReference type="GO" id="GO:0005886">
    <property type="term" value="C:plasma membrane"/>
    <property type="evidence" value="ECO:0000318"/>
    <property type="project" value="GO_Central"/>
</dbReference>
<evidence type="ECO:0000256" key="5">
    <source>
        <dbReference type="ARBA" id="ARBA00022989"/>
    </source>
</evidence>
<dbReference type="Pfam" id="PF04547">
    <property type="entry name" value="Anoctamin"/>
    <property type="match status" value="1"/>
</dbReference>
<feature type="domain" description="Anoctamin transmembrane" evidence="10">
    <location>
        <begin position="398"/>
        <end position="776"/>
    </location>
</feature>
<comment type="caution">
    <text evidence="8">Lacks conserved residue(s) required for the propagation of feature annotation.</text>
</comment>
<feature type="domain" description="Anoctamin dimerisation" evidence="11">
    <location>
        <begin position="20"/>
        <end position="175"/>
    </location>
</feature>
<evidence type="ECO:0000259" key="11">
    <source>
        <dbReference type="Pfam" id="PF16178"/>
    </source>
</evidence>
<dbReference type="InParanoid" id="T1ESM2"/>
<dbReference type="RefSeq" id="XP_009022871.1">
    <property type="nucleotide sequence ID" value="XM_009024623.1"/>
</dbReference>
<evidence type="ECO:0000256" key="4">
    <source>
        <dbReference type="ARBA" id="ARBA00022692"/>
    </source>
</evidence>
<gene>
    <name evidence="13" type="primary">20199572</name>
    <name evidence="12" type="ORF">HELRODRAFT_162412</name>
</gene>
<dbReference type="PANTHER" id="PTHR12308">
    <property type="entry name" value="ANOCTAMIN"/>
    <property type="match status" value="1"/>
</dbReference>
<evidence type="ECO:0000313" key="12">
    <source>
        <dbReference type="EMBL" id="ESN98940.1"/>
    </source>
</evidence>
<feature type="transmembrane region" description="Helical" evidence="8">
    <location>
        <begin position="657"/>
        <end position="681"/>
    </location>
</feature>
<keyword evidence="6 8" id="KW-0472">Membrane</keyword>
<dbReference type="GO" id="GO:0046983">
    <property type="term" value="F:protein dimerization activity"/>
    <property type="evidence" value="ECO:0007669"/>
    <property type="project" value="InterPro"/>
</dbReference>
<evidence type="ECO:0000256" key="8">
    <source>
        <dbReference type="RuleBase" id="RU280814"/>
    </source>
</evidence>